<keyword evidence="3" id="KW-1185">Reference proteome</keyword>
<proteinExistence type="predicted"/>
<name>A0ABV5V888_9ACTN</name>
<reference evidence="2 3" key="1">
    <citation type="submission" date="2024-09" db="EMBL/GenBank/DDBJ databases">
        <authorList>
            <person name="Sun Q."/>
            <person name="Mori K."/>
        </authorList>
    </citation>
    <scope>NUCLEOTIDE SEQUENCE [LARGE SCALE GENOMIC DNA]</scope>
    <source>
        <strain evidence="2 3">JCM 10918</strain>
    </source>
</reference>
<dbReference type="Proteomes" id="UP001589703">
    <property type="component" value="Unassembled WGS sequence"/>
</dbReference>
<organism evidence="2 3">
    <name type="scientific">Streptomyces thermocoprophilus</name>
    <dbReference type="NCBI Taxonomy" id="78356"/>
    <lineage>
        <taxon>Bacteria</taxon>
        <taxon>Bacillati</taxon>
        <taxon>Actinomycetota</taxon>
        <taxon>Actinomycetes</taxon>
        <taxon>Kitasatosporales</taxon>
        <taxon>Streptomycetaceae</taxon>
        <taxon>Streptomyces</taxon>
    </lineage>
</organism>
<comment type="caution">
    <text evidence="2">The sequence shown here is derived from an EMBL/GenBank/DDBJ whole genome shotgun (WGS) entry which is preliminary data.</text>
</comment>
<evidence type="ECO:0000256" key="1">
    <source>
        <dbReference type="SAM" id="MobiDB-lite"/>
    </source>
</evidence>
<feature type="compositionally biased region" description="Polar residues" evidence="1">
    <location>
        <begin position="1"/>
        <end position="11"/>
    </location>
</feature>
<feature type="region of interest" description="Disordered" evidence="1">
    <location>
        <begin position="1"/>
        <end position="61"/>
    </location>
</feature>
<dbReference type="EMBL" id="JBHMAR010000002">
    <property type="protein sequence ID" value="MFB9734045.1"/>
    <property type="molecule type" value="Genomic_DNA"/>
</dbReference>
<dbReference type="RefSeq" id="WP_247463306.1">
    <property type="nucleotide sequence ID" value="NZ_JBHMAR010000002.1"/>
</dbReference>
<feature type="compositionally biased region" description="Basic and acidic residues" evidence="1">
    <location>
        <begin position="48"/>
        <end position="61"/>
    </location>
</feature>
<gene>
    <name evidence="2" type="ORF">ACFFRO_02605</name>
</gene>
<sequence>MSEMYEQTPSQAEGERDDAEEAVGRSRSRGGPVREPYDPPRTTPSQAEGERTDDLREMPGT</sequence>
<protein>
    <submittedName>
        <fullName evidence="2">Uncharacterized protein</fullName>
    </submittedName>
</protein>
<evidence type="ECO:0000313" key="2">
    <source>
        <dbReference type="EMBL" id="MFB9734045.1"/>
    </source>
</evidence>
<accession>A0ABV5V888</accession>
<evidence type="ECO:0000313" key="3">
    <source>
        <dbReference type="Proteomes" id="UP001589703"/>
    </source>
</evidence>